<dbReference type="OrthoDB" id="9798430at2"/>
<reference evidence="3 4" key="1">
    <citation type="submission" date="2014-04" db="EMBL/GenBank/DDBJ databases">
        <title>Genome assembly of Hyalangium minutum DSM 14724.</title>
        <authorList>
            <person name="Sharma G."/>
            <person name="Subramanian S."/>
        </authorList>
    </citation>
    <scope>NUCLEOTIDE SEQUENCE [LARGE SCALE GENOMIC DNA]</scope>
    <source>
        <strain evidence="3 4">DSM 14724</strain>
    </source>
</reference>
<keyword evidence="1" id="KW-0479">Metal-binding</keyword>
<dbReference type="InterPro" id="IPR037523">
    <property type="entry name" value="VOC_core"/>
</dbReference>
<evidence type="ECO:0000259" key="2">
    <source>
        <dbReference type="PROSITE" id="PS51819"/>
    </source>
</evidence>
<dbReference type="PANTHER" id="PTHR36113">
    <property type="entry name" value="LYASE, PUTATIVE-RELATED-RELATED"/>
    <property type="match status" value="1"/>
</dbReference>
<keyword evidence="4" id="KW-1185">Reference proteome</keyword>
<organism evidence="3 4">
    <name type="scientific">Hyalangium minutum</name>
    <dbReference type="NCBI Taxonomy" id="394096"/>
    <lineage>
        <taxon>Bacteria</taxon>
        <taxon>Pseudomonadati</taxon>
        <taxon>Myxococcota</taxon>
        <taxon>Myxococcia</taxon>
        <taxon>Myxococcales</taxon>
        <taxon>Cystobacterineae</taxon>
        <taxon>Archangiaceae</taxon>
        <taxon>Hyalangium</taxon>
    </lineage>
</organism>
<dbReference type="PANTHER" id="PTHR36113:SF6">
    <property type="entry name" value="FOSFOMYCIN RESISTANCE PROTEIN FOSX"/>
    <property type="match status" value="1"/>
</dbReference>
<dbReference type="GO" id="GO:0046872">
    <property type="term" value="F:metal ion binding"/>
    <property type="evidence" value="ECO:0007669"/>
    <property type="project" value="UniProtKB-KW"/>
</dbReference>
<sequence>MTHTAPPVEGLAHITLPVHDLEAAERFYVALLGAKLVRKFDRETFLRVRPGRAHEADADNSPLHLSVQFGHAVELDLFLQKGRSRPVPVPHPHLAMQVRPGDLDTCIARLQQAGVKIDGPRRLGPPGHASVYFSDPFGNLLEFVTLGYQGPVMDGPPDVSQL</sequence>
<dbReference type="InterPro" id="IPR051332">
    <property type="entry name" value="Fosfomycin_Res_Enzymes"/>
</dbReference>
<dbReference type="InterPro" id="IPR004360">
    <property type="entry name" value="Glyas_Fos-R_dOase_dom"/>
</dbReference>
<dbReference type="CDD" id="cd06587">
    <property type="entry name" value="VOC"/>
    <property type="match status" value="1"/>
</dbReference>
<protein>
    <recommendedName>
        <fullName evidence="2">VOC domain-containing protein</fullName>
    </recommendedName>
</protein>
<dbReference type="Pfam" id="PF00903">
    <property type="entry name" value="Glyoxalase"/>
    <property type="match status" value="1"/>
</dbReference>
<evidence type="ECO:0000313" key="3">
    <source>
        <dbReference type="EMBL" id="KFE62696.1"/>
    </source>
</evidence>
<dbReference type="EMBL" id="JMCB01000020">
    <property type="protein sequence ID" value="KFE62696.1"/>
    <property type="molecule type" value="Genomic_DNA"/>
</dbReference>
<dbReference type="STRING" id="394096.DB31_3810"/>
<comment type="caution">
    <text evidence="3">The sequence shown here is derived from an EMBL/GenBank/DDBJ whole genome shotgun (WGS) entry which is preliminary data.</text>
</comment>
<dbReference type="PROSITE" id="PS51819">
    <property type="entry name" value="VOC"/>
    <property type="match status" value="1"/>
</dbReference>
<dbReference type="AlphaFoldDB" id="A0A085W4T3"/>
<dbReference type="Gene3D" id="3.10.180.10">
    <property type="entry name" value="2,3-Dihydroxybiphenyl 1,2-Dioxygenase, domain 1"/>
    <property type="match status" value="1"/>
</dbReference>
<dbReference type="SUPFAM" id="SSF54593">
    <property type="entry name" value="Glyoxalase/Bleomycin resistance protein/Dihydroxybiphenyl dioxygenase"/>
    <property type="match status" value="1"/>
</dbReference>
<feature type="domain" description="VOC" evidence="2">
    <location>
        <begin position="10"/>
        <end position="146"/>
    </location>
</feature>
<name>A0A085W4T3_9BACT</name>
<dbReference type="InterPro" id="IPR029068">
    <property type="entry name" value="Glyas_Bleomycin-R_OHBP_Dase"/>
</dbReference>
<evidence type="ECO:0000313" key="4">
    <source>
        <dbReference type="Proteomes" id="UP000028725"/>
    </source>
</evidence>
<dbReference type="PATRIC" id="fig|394096.3.peg.7546"/>
<accession>A0A085W4T3</accession>
<gene>
    <name evidence="3" type="ORF">DB31_3810</name>
</gene>
<dbReference type="Proteomes" id="UP000028725">
    <property type="component" value="Unassembled WGS sequence"/>
</dbReference>
<dbReference type="RefSeq" id="WP_044196970.1">
    <property type="nucleotide sequence ID" value="NZ_JMCB01000020.1"/>
</dbReference>
<proteinExistence type="predicted"/>
<evidence type="ECO:0000256" key="1">
    <source>
        <dbReference type="ARBA" id="ARBA00022723"/>
    </source>
</evidence>